<dbReference type="AlphaFoldDB" id="A0A814FA12"/>
<dbReference type="InterPro" id="IPR037151">
    <property type="entry name" value="AlkB-like_sf"/>
</dbReference>
<feature type="transmembrane region" description="Helical" evidence="10">
    <location>
        <begin position="196"/>
        <end position="214"/>
    </location>
</feature>
<keyword evidence="14" id="KW-1185">Reference proteome</keyword>
<feature type="transmembrane region" description="Helical" evidence="10">
    <location>
        <begin position="12"/>
        <end position="29"/>
    </location>
</feature>
<keyword evidence="9 10" id="KW-0472">Membrane</keyword>
<dbReference type="OrthoDB" id="9995836at2759"/>
<evidence type="ECO:0000256" key="9">
    <source>
        <dbReference type="ARBA" id="ARBA00023136"/>
    </source>
</evidence>
<dbReference type="EMBL" id="CAJNOQ010002761">
    <property type="protein sequence ID" value="CAF0977099.1"/>
    <property type="molecule type" value="Genomic_DNA"/>
</dbReference>
<evidence type="ECO:0000256" key="3">
    <source>
        <dbReference type="ARBA" id="ARBA00004651"/>
    </source>
</evidence>
<dbReference type="GO" id="GO:0005886">
    <property type="term" value="C:plasma membrane"/>
    <property type="evidence" value="ECO:0007669"/>
    <property type="project" value="UniProtKB-SubCell"/>
</dbReference>
<dbReference type="Proteomes" id="UP000663829">
    <property type="component" value="Unassembled WGS sequence"/>
</dbReference>
<dbReference type="PANTHER" id="PTHR12929:SF10">
    <property type="entry name" value="RIBOFLAVIN TRANSPORTER"/>
    <property type="match status" value="1"/>
</dbReference>
<evidence type="ECO:0000313" key="12">
    <source>
        <dbReference type="EMBL" id="CAF0977099.1"/>
    </source>
</evidence>
<evidence type="ECO:0000256" key="2">
    <source>
        <dbReference type="ARBA" id="ARBA00001954"/>
    </source>
</evidence>
<dbReference type="Proteomes" id="UP000681722">
    <property type="component" value="Unassembled WGS sequence"/>
</dbReference>
<feature type="transmembrane region" description="Helical" evidence="10">
    <location>
        <begin position="292"/>
        <end position="313"/>
    </location>
</feature>
<keyword evidence="5" id="KW-0813">Transport</keyword>
<evidence type="ECO:0000256" key="4">
    <source>
        <dbReference type="ARBA" id="ARBA00006366"/>
    </source>
</evidence>
<proteinExistence type="inferred from homology"/>
<sequence>MHCNPLPSRAFLFTSTLFVLFGLSTWLDINGVWVQLPLIVNSAPEGWSLPSYLTLAIAVANIGPLILMVLKLIFKQRLDERIFIYIEIIVGLISCALIAQYWNRTTNNRSLAFIILVFLLGTLDCTSTVTYSDYMKRYSHQLLNSLYLGESLTSLLPSLLALIQGVGGEAVCHTVNGTTNLSYPVYSRPRFSVQTYFWILFSIIFVSLLAFLMLEYSQVSKHFRAMHSKQRTCDVNSTYELAPTQLPVLAPTKMSNFTYYVLSSTSYFMCIILFGILPAIGTYTMLPYGQRAYYVSSLLLPLASPLSVGFILLRSIIRLPLILFLLLIGTCLSIYALIVASQSPCPVLHDTVGGAIIVISAYFLAQLIFNYLRLVIGNRVRQEYHKESGLFWLGAISQMGDETANIENQQPAANKQVFDSSKSLQNLGAGDTELLVQFLTQDEADEAMKNLSVGGEVEYQQWYHMPNRKKVSDPLLKLKRIKRALANKTDDGLIPYYRFPVNDQNRYGILVPMTPTIEKIRQKIIEKTGVEVNHCVILLYRNTDDCIGFHKDKTLDLDEDAPIISLSLGCERPYILRDDIFKPTIEQEFKLPHGALLRLGPKTNATYYHSIRQLTKSEELSTDNDLTSPRISLTFRKVLTFKDENDQVYGKGAQYQTLNWPEALNGKHRYDKELELSLLEVIDN</sequence>
<feature type="domain" description="Fe2OG dioxygenase" evidence="11">
    <location>
        <begin position="531"/>
        <end position="639"/>
    </location>
</feature>
<name>A0A814FA12_9BILA</name>
<dbReference type="PROSITE" id="PS51471">
    <property type="entry name" value="FE2OG_OXY"/>
    <property type="match status" value="1"/>
</dbReference>
<organism evidence="12 14">
    <name type="scientific">Didymodactylos carnosus</name>
    <dbReference type="NCBI Taxonomy" id="1234261"/>
    <lineage>
        <taxon>Eukaryota</taxon>
        <taxon>Metazoa</taxon>
        <taxon>Spiralia</taxon>
        <taxon>Gnathifera</taxon>
        <taxon>Rotifera</taxon>
        <taxon>Eurotatoria</taxon>
        <taxon>Bdelloidea</taxon>
        <taxon>Philodinida</taxon>
        <taxon>Philodinidae</taxon>
        <taxon>Didymodactylos</taxon>
    </lineage>
</organism>
<feature type="transmembrane region" description="Helical" evidence="10">
    <location>
        <begin position="352"/>
        <end position="372"/>
    </location>
</feature>
<evidence type="ECO:0000256" key="1">
    <source>
        <dbReference type="ARBA" id="ARBA00000215"/>
    </source>
</evidence>
<dbReference type="PANTHER" id="PTHR12929">
    <property type="entry name" value="SOLUTE CARRIER FAMILY 52"/>
    <property type="match status" value="1"/>
</dbReference>
<comment type="subcellular location">
    <subcellularLocation>
        <location evidence="3">Cell membrane</location>
        <topology evidence="3">Multi-pass membrane protein</topology>
    </subcellularLocation>
</comment>
<feature type="transmembrane region" description="Helical" evidence="10">
    <location>
        <begin position="111"/>
        <end position="131"/>
    </location>
</feature>
<evidence type="ECO:0000313" key="14">
    <source>
        <dbReference type="Proteomes" id="UP000663829"/>
    </source>
</evidence>
<accession>A0A814FA12</accession>
<comment type="catalytic activity">
    <reaction evidence="1">
        <text>riboflavin(in) = riboflavin(out)</text>
        <dbReference type="Rhea" id="RHEA:35015"/>
        <dbReference type="ChEBI" id="CHEBI:57986"/>
    </reaction>
</comment>
<feature type="transmembrane region" description="Helical" evidence="10">
    <location>
        <begin position="320"/>
        <end position="340"/>
    </location>
</feature>
<keyword evidence="8 10" id="KW-1133">Transmembrane helix</keyword>
<gene>
    <name evidence="12" type="ORF">GPM918_LOCUS12550</name>
    <name evidence="13" type="ORF">SRO942_LOCUS12549</name>
</gene>
<evidence type="ECO:0000256" key="7">
    <source>
        <dbReference type="ARBA" id="ARBA00022692"/>
    </source>
</evidence>
<feature type="transmembrane region" description="Helical" evidence="10">
    <location>
        <begin position="152"/>
        <end position="176"/>
    </location>
</feature>
<keyword evidence="6" id="KW-1003">Cell membrane</keyword>
<dbReference type="Pfam" id="PF13532">
    <property type="entry name" value="2OG-FeII_Oxy_2"/>
    <property type="match status" value="1"/>
</dbReference>
<dbReference type="InterPro" id="IPR005123">
    <property type="entry name" value="Oxoglu/Fe-dep_dioxygenase_dom"/>
</dbReference>
<evidence type="ECO:0000313" key="13">
    <source>
        <dbReference type="EMBL" id="CAF3749896.1"/>
    </source>
</evidence>
<evidence type="ECO:0000256" key="8">
    <source>
        <dbReference type="ARBA" id="ARBA00022989"/>
    </source>
</evidence>
<protein>
    <recommendedName>
        <fullName evidence="11">Fe2OG dioxygenase domain-containing protein</fullName>
    </recommendedName>
</protein>
<evidence type="ECO:0000259" key="11">
    <source>
        <dbReference type="PROSITE" id="PS51471"/>
    </source>
</evidence>
<evidence type="ECO:0000256" key="6">
    <source>
        <dbReference type="ARBA" id="ARBA00022475"/>
    </source>
</evidence>
<dbReference type="SUPFAM" id="SSF51197">
    <property type="entry name" value="Clavaminate synthase-like"/>
    <property type="match status" value="1"/>
</dbReference>
<comment type="cofactor">
    <cofactor evidence="2">
        <name>Fe(2+)</name>
        <dbReference type="ChEBI" id="CHEBI:29033"/>
    </cofactor>
</comment>
<dbReference type="Gene3D" id="2.60.120.590">
    <property type="entry name" value="Alpha-ketoglutarate-dependent dioxygenase AlkB-like"/>
    <property type="match status" value="1"/>
</dbReference>
<feature type="transmembrane region" description="Helical" evidence="10">
    <location>
        <begin position="257"/>
        <end position="280"/>
    </location>
</feature>
<feature type="transmembrane region" description="Helical" evidence="10">
    <location>
        <begin position="49"/>
        <end position="70"/>
    </location>
</feature>
<evidence type="ECO:0000256" key="10">
    <source>
        <dbReference type="SAM" id="Phobius"/>
    </source>
</evidence>
<dbReference type="GO" id="GO:0032217">
    <property type="term" value="F:riboflavin transmembrane transporter activity"/>
    <property type="evidence" value="ECO:0007669"/>
    <property type="project" value="InterPro"/>
</dbReference>
<dbReference type="InterPro" id="IPR027450">
    <property type="entry name" value="AlkB-like"/>
</dbReference>
<keyword evidence="7 10" id="KW-0812">Transmembrane</keyword>
<evidence type="ECO:0000256" key="5">
    <source>
        <dbReference type="ARBA" id="ARBA00022448"/>
    </source>
</evidence>
<reference evidence="12" key="1">
    <citation type="submission" date="2021-02" db="EMBL/GenBank/DDBJ databases">
        <authorList>
            <person name="Nowell W R."/>
        </authorList>
    </citation>
    <scope>NUCLEOTIDE SEQUENCE</scope>
</reference>
<feature type="transmembrane region" description="Helical" evidence="10">
    <location>
        <begin position="82"/>
        <end position="99"/>
    </location>
</feature>
<dbReference type="Pfam" id="PF06237">
    <property type="entry name" value="SLC52_ribofla_tr"/>
    <property type="match status" value="1"/>
</dbReference>
<dbReference type="InterPro" id="IPR009357">
    <property type="entry name" value="Riboflavin_transptr"/>
</dbReference>
<comment type="similarity">
    <text evidence="4">Belongs to the riboflavin transporter family.</text>
</comment>
<comment type="caution">
    <text evidence="12">The sequence shown here is derived from an EMBL/GenBank/DDBJ whole genome shotgun (WGS) entry which is preliminary data.</text>
</comment>
<dbReference type="EMBL" id="CAJOBC010002760">
    <property type="protein sequence ID" value="CAF3749896.1"/>
    <property type="molecule type" value="Genomic_DNA"/>
</dbReference>